<evidence type="ECO:0000259" key="1">
    <source>
        <dbReference type="Pfam" id="PF12804"/>
    </source>
</evidence>
<dbReference type="PANTHER" id="PTHR43777:SF1">
    <property type="entry name" value="MOLYBDENUM COFACTOR CYTIDYLYLTRANSFERASE"/>
    <property type="match status" value="1"/>
</dbReference>
<dbReference type="RefSeq" id="WP_092925376.1">
    <property type="nucleotide sequence ID" value="NZ_FJTZ01000012.1"/>
</dbReference>
<dbReference type="AlphaFoldDB" id="A0A2P2BS60"/>
<gene>
    <name evidence="2" type="ORF">FRIFI_1643</name>
</gene>
<keyword evidence="3" id="KW-1185">Reference proteome</keyword>
<dbReference type="SUPFAM" id="SSF53448">
    <property type="entry name" value="Nucleotide-diphospho-sugar transferases"/>
    <property type="match status" value="1"/>
</dbReference>
<dbReference type="CDD" id="cd04182">
    <property type="entry name" value="GT_2_like_f"/>
    <property type="match status" value="1"/>
</dbReference>
<dbReference type="Proteomes" id="UP000245695">
    <property type="component" value="Chromosome 1"/>
</dbReference>
<dbReference type="InterPro" id="IPR025877">
    <property type="entry name" value="MobA-like_NTP_Trfase"/>
</dbReference>
<evidence type="ECO:0000313" key="2">
    <source>
        <dbReference type="EMBL" id="CEI73176.1"/>
    </source>
</evidence>
<dbReference type="EMBL" id="LN650648">
    <property type="protein sequence ID" value="CEI73176.1"/>
    <property type="molecule type" value="Genomic_DNA"/>
</dbReference>
<organism evidence="2 3">
    <name type="scientific">Romboutsia hominis</name>
    <dbReference type="NCBI Taxonomy" id="1507512"/>
    <lineage>
        <taxon>Bacteria</taxon>
        <taxon>Bacillati</taxon>
        <taxon>Bacillota</taxon>
        <taxon>Clostridia</taxon>
        <taxon>Peptostreptococcales</taxon>
        <taxon>Peptostreptococcaceae</taxon>
        <taxon>Romboutsia</taxon>
    </lineage>
</organism>
<dbReference type="GO" id="GO:0016779">
    <property type="term" value="F:nucleotidyltransferase activity"/>
    <property type="evidence" value="ECO:0007669"/>
    <property type="project" value="UniProtKB-ARBA"/>
</dbReference>
<feature type="domain" description="MobA-like NTP transferase" evidence="1">
    <location>
        <begin position="4"/>
        <end position="158"/>
    </location>
</feature>
<dbReference type="PANTHER" id="PTHR43777">
    <property type="entry name" value="MOLYBDENUM COFACTOR CYTIDYLYLTRANSFERASE"/>
    <property type="match status" value="1"/>
</dbReference>
<proteinExistence type="predicted"/>
<dbReference type="NCBIfam" id="TIGR03310">
    <property type="entry name" value="matur_MocA_YgfJ"/>
    <property type="match status" value="1"/>
</dbReference>
<dbReference type="KEGG" id="rhom:FRIFI_1643"/>
<dbReference type="InterPro" id="IPR029044">
    <property type="entry name" value="Nucleotide-diphossugar_trans"/>
</dbReference>
<name>A0A2P2BS60_9FIRM</name>
<sequence>MITAIIMASGLSKRMGENKLLLKYKDKTIIEYVFDEISKVEFKEVIVVSSYDEIKDISKKYNYKYIENKKNYIGQSESIRLGINNSKQSFGYMFFVGDQPLIDSKYINKMIEEFNENKDFIIIPRYKDRKGNPVIFPEYKREELLSLKEDEKGKKVITNSCKIKYVDVSEYMLFDIDTKKDYIQLGGIYEKD</sequence>
<reference evidence="2 3" key="1">
    <citation type="submission" date="2014-09" db="EMBL/GenBank/DDBJ databases">
        <authorList>
            <person name="Hornung B.V."/>
        </authorList>
    </citation>
    <scope>NUCLEOTIDE SEQUENCE [LARGE SCALE GENOMIC DNA]</scope>
    <source>
        <strain evidence="2 3">FRIFI</strain>
    </source>
</reference>
<protein>
    <submittedName>
        <fullName evidence="2">YgfJ molybdenum hydroxylase accessory protein</fullName>
    </submittedName>
</protein>
<accession>A0A2P2BS60</accession>
<dbReference type="InterPro" id="IPR017696">
    <property type="entry name" value="Mo_hydrolase_YgfJ"/>
</dbReference>
<dbReference type="Pfam" id="PF12804">
    <property type="entry name" value="NTP_transf_3"/>
    <property type="match status" value="1"/>
</dbReference>
<dbReference type="Gene3D" id="3.90.550.10">
    <property type="entry name" value="Spore Coat Polysaccharide Biosynthesis Protein SpsA, Chain A"/>
    <property type="match status" value="1"/>
</dbReference>
<evidence type="ECO:0000313" key="3">
    <source>
        <dbReference type="Proteomes" id="UP000245695"/>
    </source>
</evidence>